<dbReference type="SMART" id="SM00343">
    <property type="entry name" value="ZnF_C2HC"/>
    <property type="match status" value="1"/>
</dbReference>
<dbReference type="Pfam" id="PF14223">
    <property type="entry name" value="Retrotran_gag_2"/>
    <property type="match status" value="1"/>
</dbReference>
<evidence type="ECO:0000256" key="2">
    <source>
        <dbReference type="SAM" id="MobiDB-lite"/>
    </source>
</evidence>
<dbReference type="Proteomes" id="UP000006038">
    <property type="component" value="Chromosome 1"/>
</dbReference>
<evidence type="ECO:0000313" key="4">
    <source>
        <dbReference type="EnsemblPlants" id="OB01G24960.1"/>
    </source>
</evidence>
<dbReference type="SUPFAM" id="SSF57756">
    <property type="entry name" value="Retrovirus zinc finger-like domains"/>
    <property type="match status" value="1"/>
</dbReference>
<keyword evidence="5" id="KW-1185">Reference proteome</keyword>
<dbReference type="GO" id="GO:0008270">
    <property type="term" value="F:zinc ion binding"/>
    <property type="evidence" value="ECO:0007669"/>
    <property type="project" value="UniProtKB-KW"/>
</dbReference>
<reference evidence="4" key="1">
    <citation type="journal article" date="2013" name="Nat. Commun.">
        <title>Whole-genome sequencing of Oryza brachyantha reveals mechanisms underlying Oryza genome evolution.</title>
        <authorList>
            <person name="Chen J."/>
            <person name="Huang Q."/>
            <person name="Gao D."/>
            <person name="Wang J."/>
            <person name="Lang Y."/>
            <person name="Liu T."/>
            <person name="Li B."/>
            <person name="Bai Z."/>
            <person name="Luis Goicoechea J."/>
            <person name="Liang C."/>
            <person name="Chen C."/>
            <person name="Zhang W."/>
            <person name="Sun S."/>
            <person name="Liao Y."/>
            <person name="Zhang X."/>
            <person name="Yang L."/>
            <person name="Song C."/>
            <person name="Wang M."/>
            <person name="Shi J."/>
            <person name="Liu G."/>
            <person name="Liu J."/>
            <person name="Zhou H."/>
            <person name="Zhou W."/>
            <person name="Yu Q."/>
            <person name="An N."/>
            <person name="Chen Y."/>
            <person name="Cai Q."/>
            <person name="Wang B."/>
            <person name="Liu B."/>
            <person name="Min J."/>
            <person name="Huang Y."/>
            <person name="Wu H."/>
            <person name="Li Z."/>
            <person name="Zhang Y."/>
            <person name="Yin Y."/>
            <person name="Song W."/>
            <person name="Jiang J."/>
            <person name="Jackson S.A."/>
            <person name="Wing R.A."/>
            <person name="Wang J."/>
            <person name="Chen M."/>
        </authorList>
    </citation>
    <scope>NUCLEOTIDE SEQUENCE [LARGE SCALE GENOMIC DNA]</scope>
    <source>
        <strain evidence="4">cv. IRGC 101232</strain>
    </source>
</reference>
<evidence type="ECO:0000313" key="5">
    <source>
        <dbReference type="Proteomes" id="UP000006038"/>
    </source>
</evidence>
<keyword evidence="1" id="KW-0479">Metal-binding</keyword>
<dbReference type="EnsemblPlants" id="OB01G24960.1">
    <property type="protein sequence ID" value="OB01G24960.1"/>
    <property type="gene ID" value="OB01G24960"/>
</dbReference>
<dbReference type="Gene3D" id="4.10.60.10">
    <property type="entry name" value="Zinc finger, CCHC-type"/>
    <property type="match status" value="1"/>
</dbReference>
<dbReference type="InterPro" id="IPR001878">
    <property type="entry name" value="Znf_CCHC"/>
</dbReference>
<dbReference type="HOGENOM" id="CLU_574135_0_0_1"/>
<evidence type="ECO:0000256" key="1">
    <source>
        <dbReference type="PROSITE-ProRule" id="PRU00047"/>
    </source>
</evidence>
<dbReference type="STRING" id="4533.J3KZU0"/>
<dbReference type="PROSITE" id="PS50158">
    <property type="entry name" value="ZF_CCHC"/>
    <property type="match status" value="1"/>
</dbReference>
<keyword evidence="1" id="KW-0863">Zinc-finger</keyword>
<sequence>MPATLPSSMPTASPTVALTSTPTVVLAAPSSPTPLTTGLELSEPTSVDATTTNKRDLISTTPVKPAVMLPLSITGVGGSSREDVVIATSSIGTVMVPTGTSPDTPSSMTQMQITWVKEGRTDGIRLDASEDQLDIARLKDYIEQSMKIVKGWASRLDLDLGGRSKGLLVLSCEFGDSCWPCGGTSLKKLTVSVWKVVCIGVKDMPEDEEDLTPAQELLIHRNAQAASMTLNSLSPEEFNKVDQLDEAKEIWDTLRIAHEGSRGVRESKIELLEGKLGRFVMEDDETPQKMYDRMMVTVNKTDQVALEAISSRNPTLVTLIRESSGFKRMTPSDMPSRIISHELLEEEAKEVKKYATNFAQIKNKEVAFKAKKGSSKLQEESSSDSESEDEELSLFVHKFKKFLHKKSYGRKDEDPYKRQSKKACYECKEFGHFIADCPKLVKTKEGKGKTKYFKRRPERAHIGEEWFSSNNESDKE</sequence>
<keyword evidence="1" id="KW-0862">Zinc</keyword>
<reference evidence="4" key="2">
    <citation type="submission" date="2013-04" db="UniProtKB">
        <authorList>
            <consortium name="EnsemblPlants"/>
        </authorList>
    </citation>
    <scope>IDENTIFICATION</scope>
</reference>
<dbReference type="Pfam" id="PF00098">
    <property type="entry name" value="zf-CCHC"/>
    <property type="match status" value="1"/>
</dbReference>
<dbReference type="PANTHER" id="PTHR34676:SF17">
    <property type="entry name" value="OS06G0684500 PROTEIN"/>
    <property type="match status" value="1"/>
</dbReference>
<feature type="domain" description="CCHC-type" evidence="3">
    <location>
        <begin position="424"/>
        <end position="439"/>
    </location>
</feature>
<feature type="region of interest" description="Disordered" evidence="2">
    <location>
        <begin position="29"/>
        <end position="51"/>
    </location>
</feature>
<dbReference type="eggNOG" id="ENOG502S89Q">
    <property type="taxonomic scope" value="Eukaryota"/>
</dbReference>
<organism evidence="4">
    <name type="scientific">Oryza brachyantha</name>
    <name type="common">malo sina</name>
    <dbReference type="NCBI Taxonomy" id="4533"/>
    <lineage>
        <taxon>Eukaryota</taxon>
        <taxon>Viridiplantae</taxon>
        <taxon>Streptophyta</taxon>
        <taxon>Embryophyta</taxon>
        <taxon>Tracheophyta</taxon>
        <taxon>Spermatophyta</taxon>
        <taxon>Magnoliopsida</taxon>
        <taxon>Liliopsida</taxon>
        <taxon>Poales</taxon>
        <taxon>Poaceae</taxon>
        <taxon>BOP clade</taxon>
        <taxon>Oryzoideae</taxon>
        <taxon>Oryzeae</taxon>
        <taxon>Oryzinae</taxon>
        <taxon>Oryza</taxon>
    </lineage>
</organism>
<dbReference type="Gramene" id="OB01G24960.1">
    <property type="protein sequence ID" value="OB01G24960.1"/>
    <property type="gene ID" value="OB01G24960"/>
</dbReference>
<dbReference type="PANTHER" id="PTHR34676">
    <property type="entry name" value="DUF4219 DOMAIN-CONTAINING PROTEIN-RELATED"/>
    <property type="match status" value="1"/>
</dbReference>
<dbReference type="InterPro" id="IPR036875">
    <property type="entry name" value="Znf_CCHC_sf"/>
</dbReference>
<dbReference type="GO" id="GO:0003676">
    <property type="term" value="F:nucleic acid binding"/>
    <property type="evidence" value="ECO:0007669"/>
    <property type="project" value="InterPro"/>
</dbReference>
<protein>
    <recommendedName>
        <fullName evidence="3">CCHC-type domain-containing protein</fullName>
    </recommendedName>
</protein>
<dbReference type="AlphaFoldDB" id="J3KZU0"/>
<accession>J3KZU0</accession>
<name>J3KZU0_ORYBR</name>
<evidence type="ECO:0000259" key="3">
    <source>
        <dbReference type="PROSITE" id="PS50158"/>
    </source>
</evidence>
<proteinExistence type="predicted"/>